<comment type="caution">
    <text evidence="2">The sequence shown here is derived from an EMBL/GenBank/DDBJ whole genome shotgun (WGS) entry which is preliminary data.</text>
</comment>
<accession>A0AA87ZIY6</accession>
<dbReference type="EMBL" id="BTGU01000006">
    <property type="protein sequence ID" value="GMN37008.1"/>
    <property type="molecule type" value="Genomic_DNA"/>
</dbReference>
<gene>
    <name evidence="2" type="ORF">TIFTF001_006465</name>
</gene>
<name>A0AA87ZIY6_FICCA</name>
<protein>
    <submittedName>
        <fullName evidence="2">Uncharacterized protein</fullName>
    </submittedName>
</protein>
<organism evidence="2 3">
    <name type="scientific">Ficus carica</name>
    <name type="common">Common fig</name>
    <dbReference type="NCBI Taxonomy" id="3494"/>
    <lineage>
        <taxon>Eukaryota</taxon>
        <taxon>Viridiplantae</taxon>
        <taxon>Streptophyta</taxon>
        <taxon>Embryophyta</taxon>
        <taxon>Tracheophyta</taxon>
        <taxon>Spermatophyta</taxon>
        <taxon>Magnoliopsida</taxon>
        <taxon>eudicotyledons</taxon>
        <taxon>Gunneridae</taxon>
        <taxon>Pentapetalae</taxon>
        <taxon>rosids</taxon>
        <taxon>fabids</taxon>
        <taxon>Rosales</taxon>
        <taxon>Moraceae</taxon>
        <taxon>Ficeae</taxon>
        <taxon>Ficus</taxon>
    </lineage>
</organism>
<reference evidence="2" key="1">
    <citation type="submission" date="2023-07" db="EMBL/GenBank/DDBJ databases">
        <title>draft genome sequence of fig (Ficus carica).</title>
        <authorList>
            <person name="Takahashi T."/>
            <person name="Nishimura K."/>
        </authorList>
    </citation>
    <scope>NUCLEOTIDE SEQUENCE</scope>
</reference>
<evidence type="ECO:0000256" key="1">
    <source>
        <dbReference type="SAM" id="MobiDB-lite"/>
    </source>
</evidence>
<evidence type="ECO:0000313" key="3">
    <source>
        <dbReference type="Proteomes" id="UP001187192"/>
    </source>
</evidence>
<dbReference type="AlphaFoldDB" id="A0AA87ZIY6"/>
<dbReference type="Proteomes" id="UP001187192">
    <property type="component" value="Unassembled WGS sequence"/>
</dbReference>
<keyword evidence="3" id="KW-1185">Reference proteome</keyword>
<proteinExistence type="predicted"/>
<sequence>MIVDDGGRIGQDGPENELLPHFDGAGPFHRAISVGSLMRGSRVTYERIYYERI</sequence>
<evidence type="ECO:0000313" key="2">
    <source>
        <dbReference type="EMBL" id="GMN37008.1"/>
    </source>
</evidence>
<feature type="region of interest" description="Disordered" evidence="1">
    <location>
        <begin position="1"/>
        <end position="20"/>
    </location>
</feature>